<keyword evidence="3" id="KW-1185">Reference proteome</keyword>
<keyword evidence="1" id="KW-0812">Transmembrane</keyword>
<reference evidence="2 3" key="1">
    <citation type="submission" date="2019-08" db="EMBL/GenBank/DDBJ databases">
        <title>The genome of the soybean aphid Biotype 1, its phylome, world population structure and adaptation to the North American continent.</title>
        <authorList>
            <person name="Giordano R."/>
            <person name="Donthu R.K."/>
            <person name="Hernandez A.G."/>
            <person name="Wright C.L."/>
            <person name="Zimin A.V."/>
        </authorList>
    </citation>
    <scope>NUCLEOTIDE SEQUENCE [LARGE SCALE GENOMIC DNA]</scope>
    <source>
        <tissue evidence="2">Whole aphids</tissue>
    </source>
</reference>
<accession>A0A6G0TAD9</accession>
<keyword evidence="1" id="KW-0472">Membrane</keyword>
<feature type="transmembrane region" description="Helical" evidence="1">
    <location>
        <begin position="220"/>
        <end position="238"/>
    </location>
</feature>
<evidence type="ECO:0000313" key="3">
    <source>
        <dbReference type="Proteomes" id="UP000475862"/>
    </source>
</evidence>
<name>A0A6G0TAD9_APHGL</name>
<sequence>MVTSCSVSSSGISSFFFEGLRTTGTSSRDFSLVSFLREDFLFGFNLTSTSSEGSSSSFTTVSTFSIDNSSADTSFFIDGFLLATEVSSGDFSLVSFLREDFRFGFNFTPTSSEGSSSSFTTVSTFSIVRFLHQPYQISPELLRAFLLFLLFYFLLLRTTEASSGDFSLVSFLREDFRFGFNFTSISSEGCSSFTTVSTFSIVNSAAGPSFFIDGFLLEKIFVLVLILLQPPLKAVFLLESFELFQLSDFYIYDFRNLLSFFWCYFHVGSSGIFSVFFGCLRTTSGDFCISIISIKGSNSSD</sequence>
<feature type="transmembrane region" description="Helical" evidence="1">
    <location>
        <begin position="258"/>
        <end position="280"/>
    </location>
</feature>
<gene>
    <name evidence="2" type="ORF">AGLY_012822</name>
</gene>
<comment type="caution">
    <text evidence="2">The sequence shown here is derived from an EMBL/GenBank/DDBJ whole genome shotgun (WGS) entry which is preliminary data.</text>
</comment>
<organism evidence="2 3">
    <name type="scientific">Aphis glycines</name>
    <name type="common">Soybean aphid</name>
    <dbReference type="NCBI Taxonomy" id="307491"/>
    <lineage>
        <taxon>Eukaryota</taxon>
        <taxon>Metazoa</taxon>
        <taxon>Ecdysozoa</taxon>
        <taxon>Arthropoda</taxon>
        <taxon>Hexapoda</taxon>
        <taxon>Insecta</taxon>
        <taxon>Pterygota</taxon>
        <taxon>Neoptera</taxon>
        <taxon>Paraneoptera</taxon>
        <taxon>Hemiptera</taxon>
        <taxon>Sternorrhyncha</taxon>
        <taxon>Aphidomorpha</taxon>
        <taxon>Aphidoidea</taxon>
        <taxon>Aphididae</taxon>
        <taxon>Aphidini</taxon>
        <taxon>Aphis</taxon>
        <taxon>Aphis</taxon>
    </lineage>
</organism>
<keyword evidence="1" id="KW-1133">Transmembrane helix</keyword>
<evidence type="ECO:0000313" key="2">
    <source>
        <dbReference type="EMBL" id="KAE9527749.1"/>
    </source>
</evidence>
<protein>
    <submittedName>
        <fullName evidence="2">Uncharacterized protein</fullName>
    </submittedName>
</protein>
<evidence type="ECO:0000256" key="1">
    <source>
        <dbReference type="SAM" id="Phobius"/>
    </source>
</evidence>
<dbReference type="Proteomes" id="UP000475862">
    <property type="component" value="Unassembled WGS sequence"/>
</dbReference>
<proteinExistence type="predicted"/>
<dbReference type="EMBL" id="VYZN01000051">
    <property type="protein sequence ID" value="KAE9527749.1"/>
    <property type="molecule type" value="Genomic_DNA"/>
</dbReference>
<feature type="transmembrane region" description="Helical" evidence="1">
    <location>
        <begin position="141"/>
        <end position="158"/>
    </location>
</feature>
<dbReference type="AlphaFoldDB" id="A0A6G0TAD9"/>